<dbReference type="PANTHER" id="PTHR41786:SF1">
    <property type="entry name" value="6-HYDROXYMETHYLPTERIN DIPHOSPHOKINASE MPTE-LIKE DOMAIN-CONTAINING PROTEIN"/>
    <property type="match status" value="1"/>
</dbReference>
<evidence type="ECO:0000259" key="2">
    <source>
        <dbReference type="Pfam" id="PF20157"/>
    </source>
</evidence>
<dbReference type="OrthoDB" id="5291305at2"/>
<evidence type="ECO:0000313" key="3">
    <source>
        <dbReference type="EMBL" id="RXJ02278.1"/>
    </source>
</evidence>
<evidence type="ECO:0000259" key="1">
    <source>
        <dbReference type="Pfam" id="PF01973"/>
    </source>
</evidence>
<evidence type="ECO:0000313" key="4">
    <source>
        <dbReference type="Proteomes" id="UP000290649"/>
    </source>
</evidence>
<comment type="caution">
    <text evidence="3">The sequence shown here is derived from an EMBL/GenBank/DDBJ whole genome shotgun (WGS) entry which is preliminary data.</text>
</comment>
<reference evidence="3 4" key="1">
    <citation type="journal article" date="2019" name="Int. J. Syst. Evol. Microbiol.">
        <title>Anaerobacillus alkaliphilus sp. nov., a novel alkaliphilic and moderately halophilic bacterium.</title>
        <authorList>
            <person name="Borsodi A.K."/>
            <person name="Aszalos J.M."/>
            <person name="Bihari P."/>
            <person name="Nagy I."/>
            <person name="Schumann P."/>
            <person name="Sproer C."/>
            <person name="Kovacs A.L."/>
            <person name="Boka K."/>
            <person name="Dobosy P."/>
            <person name="Ovari M."/>
            <person name="Szili-Kovacs T."/>
            <person name="Toth E."/>
        </authorList>
    </citation>
    <scope>NUCLEOTIDE SEQUENCE [LARGE SCALE GENOMIC DNA]</scope>
    <source>
        <strain evidence="3 4">B16-10</strain>
    </source>
</reference>
<sequence>MLLDLNKKLLKEHMPETFNTFKQLFGHGGDGERYEILPTKTGLPTVKLKQNDKTIFIHSQYNPMNEASVFAEANYKSDIRTYIVYGLGLLYHIEALLNIDSSIKVYIIESNEDIIHAALNNIDLSSIAANKNVSIIYNSNPYQFVREINSLLKIKNSKLVLHLPSVQVIPEIYREIRYLFEEYRIRSNSINRTSDLMTSNFSENINNFHGSFEELGINYKGLPYFIVSAGPSLDKNKRELINVKGKSIILAVGTAVKPLLQVGVLPDLIVITDPEELVCNQLEGIEIDIPIIVLSTCNKNILKNYKGTKFVAFQTGFPLAEEFARKKGYKTISTGGSVATAALDIAINLNANPIIFVGQDLAFTDEKSHAKDTYFFQEIQNRKSLRPIKDINNQVVYTSKNLYSYLRWIENRIAQEKDIEFFDATEGGAKISGTKITSLDEFIKVNF</sequence>
<protein>
    <submittedName>
        <fullName evidence="3">DUF115 domain-containing protein</fullName>
    </submittedName>
</protein>
<dbReference type="AlphaFoldDB" id="A0A4Q0VUN8"/>
<accession>A0A4Q0VUN8</accession>
<dbReference type="Pfam" id="PF20157">
    <property type="entry name" value="Maf_flag10_N"/>
    <property type="match status" value="1"/>
</dbReference>
<dbReference type="PANTHER" id="PTHR41786">
    <property type="entry name" value="MOTILITY ACCESSORY FACTOR MAF"/>
    <property type="match status" value="1"/>
</dbReference>
<dbReference type="Pfam" id="PF01973">
    <property type="entry name" value="MptE-like"/>
    <property type="match status" value="1"/>
</dbReference>
<dbReference type="RefSeq" id="WP_129077685.1">
    <property type="nucleotide sequence ID" value="NZ_QOUX01000026.1"/>
</dbReference>
<organism evidence="3 4">
    <name type="scientific">Anaerobacillus alkaliphilus</name>
    <dbReference type="NCBI Taxonomy" id="1548597"/>
    <lineage>
        <taxon>Bacteria</taxon>
        <taxon>Bacillati</taxon>
        <taxon>Bacillota</taxon>
        <taxon>Bacilli</taxon>
        <taxon>Bacillales</taxon>
        <taxon>Bacillaceae</taxon>
        <taxon>Anaerobacillus</taxon>
    </lineage>
</organism>
<keyword evidence="4" id="KW-1185">Reference proteome</keyword>
<dbReference type="Proteomes" id="UP000290649">
    <property type="component" value="Unassembled WGS sequence"/>
</dbReference>
<proteinExistence type="predicted"/>
<dbReference type="EMBL" id="QOUX01000026">
    <property type="protein sequence ID" value="RXJ02278.1"/>
    <property type="molecule type" value="Genomic_DNA"/>
</dbReference>
<dbReference type="InterPro" id="IPR045376">
    <property type="entry name" value="Maf_N"/>
</dbReference>
<gene>
    <name evidence="3" type="ORF">DS745_07770</name>
</gene>
<name>A0A4Q0VUN8_9BACI</name>
<feature type="domain" description="Glycosyltransferase Maf N-terminal" evidence="2">
    <location>
        <begin position="34"/>
        <end position="156"/>
    </location>
</feature>
<dbReference type="InterPro" id="IPR002826">
    <property type="entry name" value="MptE-like"/>
</dbReference>
<feature type="domain" description="6-hydroxymethylpterin diphosphokinase MptE-like" evidence="1">
    <location>
        <begin position="200"/>
        <end position="365"/>
    </location>
</feature>